<evidence type="ECO:0000256" key="3">
    <source>
        <dbReference type="SAM" id="Phobius"/>
    </source>
</evidence>
<accession>A0A9N9BGT6</accession>
<evidence type="ECO:0000256" key="1">
    <source>
        <dbReference type="ARBA" id="ARBA00022441"/>
    </source>
</evidence>
<evidence type="ECO:0000259" key="5">
    <source>
        <dbReference type="PROSITE" id="PS50927"/>
    </source>
</evidence>
<dbReference type="EMBL" id="CAJVQA010003133">
    <property type="protein sequence ID" value="CAG8567406.1"/>
    <property type="molecule type" value="Genomic_DNA"/>
</dbReference>
<dbReference type="SUPFAM" id="SSF117281">
    <property type="entry name" value="Kelch motif"/>
    <property type="match status" value="1"/>
</dbReference>
<keyword evidence="4" id="KW-0732">Signal</keyword>
<comment type="caution">
    <text evidence="6">The sequence shown here is derived from an EMBL/GenBank/DDBJ whole genome shotgun (WGS) entry which is preliminary data.</text>
</comment>
<evidence type="ECO:0000313" key="6">
    <source>
        <dbReference type="EMBL" id="CAG8567406.1"/>
    </source>
</evidence>
<feature type="transmembrane region" description="Helical" evidence="3">
    <location>
        <begin position="298"/>
        <end position="321"/>
    </location>
</feature>
<keyword evidence="7" id="KW-1185">Reference proteome</keyword>
<proteinExistence type="predicted"/>
<protein>
    <submittedName>
        <fullName evidence="6">15732_t:CDS:1</fullName>
    </submittedName>
</protein>
<evidence type="ECO:0000256" key="2">
    <source>
        <dbReference type="ARBA" id="ARBA00022737"/>
    </source>
</evidence>
<organism evidence="6 7">
    <name type="scientific">Cetraspora pellucida</name>
    <dbReference type="NCBI Taxonomy" id="1433469"/>
    <lineage>
        <taxon>Eukaryota</taxon>
        <taxon>Fungi</taxon>
        <taxon>Fungi incertae sedis</taxon>
        <taxon>Mucoromycota</taxon>
        <taxon>Glomeromycotina</taxon>
        <taxon>Glomeromycetes</taxon>
        <taxon>Diversisporales</taxon>
        <taxon>Gigasporaceae</taxon>
        <taxon>Cetraspora</taxon>
    </lineage>
</organism>
<feature type="domain" description="Bulb-type lectin" evidence="5">
    <location>
        <begin position="121"/>
        <end position="257"/>
    </location>
</feature>
<keyword evidence="3" id="KW-1133">Transmembrane helix</keyword>
<keyword evidence="1" id="KW-0880">Kelch repeat</keyword>
<dbReference type="PROSITE" id="PS50927">
    <property type="entry name" value="BULB_LECTIN"/>
    <property type="match status" value="1"/>
</dbReference>
<dbReference type="InterPro" id="IPR015915">
    <property type="entry name" value="Kelch-typ_b-propeller"/>
</dbReference>
<reference evidence="6" key="1">
    <citation type="submission" date="2021-06" db="EMBL/GenBank/DDBJ databases">
        <authorList>
            <person name="Kallberg Y."/>
            <person name="Tangrot J."/>
            <person name="Rosling A."/>
        </authorList>
    </citation>
    <scope>NUCLEOTIDE SEQUENCE</scope>
    <source>
        <strain evidence="6">FL966</strain>
    </source>
</reference>
<sequence length="339" mass="36339">MDPFKIYLFLCLLIFLVWTSAGVDVFAPVGRFRQSSALVGNKLYVFGSAIYSQTRETIILDVTLSTLNTSNPSWSLPNASVPTNSAFASACVGGPNKNTIFLLEHLDTNNNVTNTTVVYSFDTVSSTWSPTPVSGVAPESRQQFQASSSPSGVLLNDIFMLDTSSLVWTQGSLIGAPTGRVEFSATLLNNGRILYIGGDGINMANIPFYNTNSGKWSSTVAVGDTIDTRSSHTAVLSPDGHVIIYGGNNNNSALDQSQQLASLDTTVNPYTWSKKSLNGPSVTQIQTVIASNSLSTDVIVAIPIVSIAILAIIGFTGYFLYKKNKQNDVIRIAGSKYGY</sequence>
<dbReference type="Proteomes" id="UP000789759">
    <property type="component" value="Unassembled WGS sequence"/>
</dbReference>
<dbReference type="PANTHER" id="PTHR46093">
    <property type="entry name" value="ACYL-COA-BINDING DOMAIN-CONTAINING PROTEIN 5"/>
    <property type="match status" value="1"/>
</dbReference>
<feature type="signal peptide" evidence="4">
    <location>
        <begin position="1"/>
        <end position="22"/>
    </location>
</feature>
<dbReference type="PANTHER" id="PTHR46093:SF3">
    <property type="entry name" value="ACYL-COA-BINDING DOMAIN-CONTAINING PROTEIN 4"/>
    <property type="match status" value="1"/>
</dbReference>
<keyword evidence="3" id="KW-0812">Transmembrane</keyword>
<feature type="chain" id="PRO_5040434430" evidence="4">
    <location>
        <begin position="23"/>
        <end position="339"/>
    </location>
</feature>
<dbReference type="InterPro" id="IPR001480">
    <property type="entry name" value="Bulb-type_lectin_dom"/>
</dbReference>
<dbReference type="OrthoDB" id="432528at2759"/>
<dbReference type="Gene3D" id="2.120.10.80">
    <property type="entry name" value="Kelch-type beta propeller"/>
    <property type="match status" value="2"/>
</dbReference>
<gene>
    <name evidence="6" type="ORF">CPELLU_LOCUS5493</name>
</gene>
<evidence type="ECO:0000313" key="7">
    <source>
        <dbReference type="Proteomes" id="UP000789759"/>
    </source>
</evidence>
<keyword evidence="2" id="KW-0677">Repeat</keyword>
<keyword evidence="3" id="KW-0472">Membrane</keyword>
<evidence type="ECO:0000256" key="4">
    <source>
        <dbReference type="SAM" id="SignalP"/>
    </source>
</evidence>
<name>A0A9N9BGT6_9GLOM</name>
<dbReference type="AlphaFoldDB" id="A0A9N9BGT6"/>